<keyword evidence="2" id="KW-1185">Reference proteome</keyword>
<protein>
    <submittedName>
        <fullName evidence="1">Uncharacterized protein</fullName>
    </submittedName>
</protein>
<gene>
    <name evidence="1" type="ORF">ACFQ5M_02870</name>
</gene>
<name>A0ABW4J4C1_9LACO</name>
<dbReference type="EMBL" id="JBHTOP010000004">
    <property type="protein sequence ID" value="MFD1671036.1"/>
    <property type="molecule type" value="Genomic_DNA"/>
</dbReference>
<organism evidence="1 2">
    <name type="scientific">Agrilactobacillus yilanensis</name>
    <dbReference type="NCBI Taxonomy" id="2485997"/>
    <lineage>
        <taxon>Bacteria</taxon>
        <taxon>Bacillati</taxon>
        <taxon>Bacillota</taxon>
        <taxon>Bacilli</taxon>
        <taxon>Lactobacillales</taxon>
        <taxon>Lactobacillaceae</taxon>
        <taxon>Agrilactobacillus</taxon>
    </lineage>
</organism>
<accession>A0ABW4J4C1</accession>
<dbReference type="RefSeq" id="WP_125715037.1">
    <property type="nucleotide sequence ID" value="NZ_JBHTOP010000004.1"/>
</dbReference>
<reference evidence="2" key="1">
    <citation type="journal article" date="2019" name="Int. J. Syst. Evol. Microbiol.">
        <title>The Global Catalogue of Microorganisms (GCM) 10K type strain sequencing project: providing services to taxonomists for standard genome sequencing and annotation.</title>
        <authorList>
            <consortium name="The Broad Institute Genomics Platform"/>
            <consortium name="The Broad Institute Genome Sequencing Center for Infectious Disease"/>
            <person name="Wu L."/>
            <person name="Ma J."/>
        </authorList>
    </citation>
    <scope>NUCLEOTIDE SEQUENCE [LARGE SCALE GENOMIC DNA]</scope>
    <source>
        <strain evidence="2">CCM 8896</strain>
    </source>
</reference>
<comment type="caution">
    <text evidence="1">The sequence shown here is derived from an EMBL/GenBank/DDBJ whole genome shotgun (WGS) entry which is preliminary data.</text>
</comment>
<sequence>MMTQTLRLNRLDDAFSTYLNKRGVLITWLDRMGAASATAVNMMSQKPLTQPQLRLLKDGINNSDTLRNLNALDMADPRSSDYMATFIGALRYLTYDLACLGPISHPKSLAAVQTINRELFEIATTQKEIQADLADYIEDHTLPRFYQIVLLTVNHANELMADLPWVDYPGKLSNVGMDFIELVFSLGELYFGQRGAMTFDMTEKYQNWLDEILSRVQLAGDQHLTPAVQKQMIEAHIAKVKDQLDFYTV</sequence>
<evidence type="ECO:0000313" key="2">
    <source>
        <dbReference type="Proteomes" id="UP001597267"/>
    </source>
</evidence>
<evidence type="ECO:0000313" key="1">
    <source>
        <dbReference type="EMBL" id="MFD1671036.1"/>
    </source>
</evidence>
<dbReference type="Proteomes" id="UP001597267">
    <property type="component" value="Unassembled WGS sequence"/>
</dbReference>
<proteinExistence type="predicted"/>